<evidence type="ECO:0000256" key="1">
    <source>
        <dbReference type="SAM" id="MobiDB-lite"/>
    </source>
</evidence>
<proteinExistence type="predicted"/>
<evidence type="ECO:0000313" key="3">
    <source>
        <dbReference type="Proteomes" id="UP000050761"/>
    </source>
</evidence>
<organism evidence="3 4">
    <name type="scientific">Heligmosomoides polygyrus</name>
    <name type="common">Parasitic roundworm</name>
    <dbReference type="NCBI Taxonomy" id="6339"/>
    <lineage>
        <taxon>Eukaryota</taxon>
        <taxon>Metazoa</taxon>
        <taxon>Ecdysozoa</taxon>
        <taxon>Nematoda</taxon>
        <taxon>Chromadorea</taxon>
        <taxon>Rhabditida</taxon>
        <taxon>Rhabditina</taxon>
        <taxon>Rhabditomorpha</taxon>
        <taxon>Strongyloidea</taxon>
        <taxon>Heligmosomidae</taxon>
        <taxon>Heligmosomoides</taxon>
    </lineage>
</organism>
<gene>
    <name evidence="2" type="ORF">HPBE_LOCUS26663</name>
</gene>
<feature type="region of interest" description="Disordered" evidence="1">
    <location>
        <begin position="1"/>
        <end position="53"/>
    </location>
</feature>
<reference evidence="2 3" key="1">
    <citation type="submission" date="2018-11" db="EMBL/GenBank/DDBJ databases">
        <authorList>
            <consortium name="Pathogen Informatics"/>
        </authorList>
    </citation>
    <scope>NUCLEOTIDE SEQUENCE [LARGE SCALE GENOMIC DNA]</scope>
</reference>
<dbReference type="WBParaSite" id="HPBE_0002666401-mRNA-1">
    <property type="protein sequence ID" value="HPBE_0002666401-mRNA-1"/>
    <property type="gene ID" value="HPBE_0002666401"/>
</dbReference>
<feature type="compositionally biased region" description="Basic and acidic residues" evidence="1">
    <location>
        <begin position="1"/>
        <end position="21"/>
    </location>
</feature>
<dbReference type="OrthoDB" id="9991628at2759"/>
<accession>A0A183GVE4</accession>
<dbReference type="Proteomes" id="UP000050761">
    <property type="component" value="Unassembled WGS sequence"/>
</dbReference>
<name>A0A183GVE4_HELPZ</name>
<evidence type="ECO:0000313" key="4">
    <source>
        <dbReference type="WBParaSite" id="HPBE_0002666401-mRNA-1"/>
    </source>
</evidence>
<reference evidence="4" key="2">
    <citation type="submission" date="2019-09" db="UniProtKB">
        <authorList>
            <consortium name="WormBaseParasite"/>
        </authorList>
    </citation>
    <scope>IDENTIFICATION</scope>
</reference>
<sequence length="98" mass="11334">MKRITTSDEVGRTTANRTKEEDPFDEIVTLPTQHMQHSSKERPTSTQPPQEDCPYEHQLRVDECAEPILLFLHDVNAIYFENSSLLSDKDTYVLDLLL</sequence>
<keyword evidence="3" id="KW-1185">Reference proteome</keyword>
<protein>
    <submittedName>
        <fullName evidence="2 4">Uncharacterized protein</fullName>
    </submittedName>
</protein>
<evidence type="ECO:0000313" key="2">
    <source>
        <dbReference type="EMBL" id="VDP58779.1"/>
    </source>
</evidence>
<accession>A0A3P8IP78</accession>
<dbReference type="EMBL" id="UZAH01040539">
    <property type="protein sequence ID" value="VDP58779.1"/>
    <property type="molecule type" value="Genomic_DNA"/>
</dbReference>
<dbReference type="AlphaFoldDB" id="A0A183GVE4"/>